<dbReference type="STRING" id="1121416.SAMN02745220_00530"/>
<keyword evidence="3" id="KW-1185">Reference proteome</keyword>
<dbReference type="Pfam" id="PF13577">
    <property type="entry name" value="SnoaL_4"/>
    <property type="match status" value="1"/>
</dbReference>
<reference evidence="2 3" key="1">
    <citation type="submission" date="2016-12" db="EMBL/GenBank/DDBJ databases">
        <authorList>
            <person name="Song W.-J."/>
            <person name="Kurnit D.M."/>
        </authorList>
    </citation>
    <scope>NUCLEOTIDE SEQUENCE [LARGE SCALE GENOMIC DNA]</scope>
    <source>
        <strain evidence="2 3">DSM 18488</strain>
    </source>
</reference>
<protein>
    <submittedName>
        <fullName evidence="2">SnoaL-like domain-containing protein</fullName>
    </submittedName>
</protein>
<evidence type="ECO:0000313" key="2">
    <source>
        <dbReference type="EMBL" id="SHO43826.1"/>
    </source>
</evidence>
<evidence type="ECO:0000313" key="3">
    <source>
        <dbReference type="Proteomes" id="UP000184603"/>
    </source>
</evidence>
<name>A0A1M7XXX0_9BACT</name>
<dbReference type="SUPFAM" id="SSF54427">
    <property type="entry name" value="NTF2-like"/>
    <property type="match status" value="1"/>
</dbReference>
<dbReference type="EMBL" id="FRFE01000002">
    <property type="protein sequence ID" value="SHO43826.1"/>
    <property type="molecule type" value="Genomic_DNA"/>
</dbReference>
<dbReference type="Gene3D" id="3.10.450.50">
    <property type="match status" value="1"/>
</dbReference>
<gene>
    <name evidence="2" type="ORF">SAMN02745220_00530</name>
</gene>
<proteinExistence type="predicted"/>
<dbReference type="OrthoDB" id="7605094at2"/>
<organism evidence="2 3">
    <name type="scientific">Desulfopila aestuarii DSM 18488</name>
    <dbReference type="NCBI Taxonomy" id="1121416"/>
    <lineage>
        <taxon>Bacteria</taxon>
        <taxon>Pseudomonadati</taxon>
        <taxon>Thermodesulfobacteriota</taxon>
        <taxon>Desulfobulbia</taxon>
        <taxon>Desulfobulbales</taxon>
        <taxon>Desulfocapsaceae</taxon>
        <taxon>Desulfopila</taxon>
    </lineage>
</organism>
<evidence type="ECO:0000259" key="1">
    <source>
        <dbReference type="Pfam" id="PF13577"/>
    </source>
</evidence>
<accession>A0A1M7XXX0</accession>
<dbReference type="RefSeq" id="WP_073611897.1">
    <property type="nucleotide sequence ID" value="NZ_FRFE01000002.1"/>
</dbReference>
<feature type="domain" description="SnoaL-like" evidence="1">
    <location>
        <begin position="9"/>
        <end position="137"/>
    </location>
</feature>
<dbReference type="AlphaFoldDB" id="A0A1M7XXX0"/>
<dbReference type="InterPro" id="IPR032710">
    <property type="entry name" value="NTF2-like_dom_sf"/>
</dbReference>
<dbReference type="InterPro" id="IPR037401">
    <property type="entry name" value="SnoaL-like"/>
</dbReference>
<sequence length="157" mass="18254">METQIERLERLETRLAIESLNADFCHYLDCNMIDELVELFTEEARYSHGLRRSCGRDEIRRLFTDRTRKGERTSRHMQTGLKITMRSPVEADGRSVCMTFACDGLPPISPATPFLVADFIDEYQYCSDGRWRIRKRHIERIFTAPDNTGPVGLVNNH</sequence>
<dbReference type="Proteomes" id="UP000184603">
    <property type="component" value="Unassembled WGS sequence"/>
</dbReference>